<dbReference type="AlphaFoldDB" id="A0A2Y8ZRQ9"/>
<keyword evidence="1" id="KW-0812">Transmembrane</keyword>
<keyword evidence="1" id="KW-1133">Transmembrane helix</keyword>
<name>A0A2Y8ZRQ9_9MICO</name>
<sequence length="287" mass="31774">MSDQWAPTPAAVAAGREQFAGLVGSGCWTGWVALVEYDAPDPEFIAEGFEEPSLTLGFAPLAPLRVPDAPAYVDVENWPDLNAELAGLSIRWYSPEELDVLQARSLPVPDPGIFDAFATLRRPDDRAAAMRDSRTIRWLIRRSVSAFLPLLVATTLAYVAGTWWINDMGDTIVVPEQFLVVIMTAVLFLFWWSVVAVVRVCPFWWTLARHPWRAVGAEISYDAAGFTLRLNDGTCRWRARGSRIHEIGGQCGPTAAWYAGRHGGRGIVATLDRQRLVRVRNANGVPE</sequence>
<evidence type="ECO:0000313" key="2">
    <source>
        <dbReference type="EMBL" id="SSA34008.1"/>
    </source>
</evidence>
<accession>A0A2Y8ZRQ9</accession>
<dbReference type="RefSeq" id="WP_146202501.1">
    <property type="nucleotide sequence ID" value="NZ_QGDN01000001.1"/>
</dbReference>
<organism evidence="2 3">
    <name type="scientific">Branchiibius hedensis</name>
    <dbReference type="NCBI Taxonomy" id="672460"/>
    <lineage>
        <taxon>Bacteria</taxon>
        <taxon>Bacillati</taxon>
        <taxon>Actinomycetota</taxon>
        <taxon>Actinomycetes</taxon>
        <taxon>Micrococcales</taxon>
        <taxon>Dermacoccaceae</taxon>
        <taxon>Branchiibius</taxon>
    </lineage>
</organism>
<keyword evidence="3" id="KW-1185">Reference proteome</keyword>
<feature type="transmembrane region" description="Helical" evidence="1">
    <location>
        <begin position="177"/>
        <end position="205"/>
    </location>
</feature>
<reference evidence="3" key="1">
    <citation type="submission" date="2016-10" db="EMBL/GenBank/DDBJ databases">
        <authorList>
            <person name="Varghese N."/>
            <person name="Submissions S."/>
        </authorList>
    </citation>
    <scope>NUCLEOTIDE SEQUENCE [LARGE SCALE GENOMIC DNA]</scope>
    <source>
        <strain evidence="3">DSM 22951</strain>
    </source>
</reference>
<protein>
    <submittedName>
        <fullName evidence="2">Uncharacterized protein</fullName>
    </submittedName>
</protein>
<keyword evidence="1" id="KW-0472">Membrane</keyword>
<gene>
    <name evidence="2" type="ORF">SAMN04489750_1307</name>
</gene>
<evidence type="ECO:0000256" key="1">
    <source>
        <dbReference type="SAM" id="Phobius"/>
    </source>
</evidence>
<evidence type="ECO:0000313" key="3">
    <source>
        <dbReference type="Proteomes" id="UP000250028"/>
    </source>
</evidence>
<dbReference type="Proteomes" id="UP000250028">
    <property type="component" value="Unassembled WGS sequence"/>
</dbReference>
<proteinExistence type="predicted"/>
<feature type="transmembrane region" description="Helical" evidence="1">
    <location>
        <begin position="144"/>
        <end position="165"/>
    </location>
</feature>
<dbReference type="EMBL" id="UESZ01000001">
    <property type="protein sequence ID" value="SSA34008.1"/>
    <property type="molecule type" value="Genomic_DNA"/>
</dbReference>